<dbReference type="EMBL" id="QYBB01000003">
    <property type="protein sequence ID" value="RYC33180.1"/>
    <property type="molecule type" value="Genomic_DNA"/>
</dbReference>
<evidence type="ECO:0000256" key="7">
    <source>
        <dbReference type="ARBA" id="ARBA00023244"/>
    </source>
</evidence>
<evidence type="ECO:0000256" key="8">
    <source>
        <dbReference type="ARBA" id="ARBA00024536"/>
    </source>
</evidence>
<name>A0A4Q2U9G8_9HYPH</name>
<dbReference type="HAMAP" id="MF_00323">
    <property type="entry name" value="Ferrochelatase"/>
    <property type="match status" value="1"/>
</dbReference>
<dbReference type="FunFam" id="3.40.50.1400:FF:000002">
    <property type="entry name" value="Ferrochelatase"/>
    <property type="match status" value="1"/>
</dbReference>
<dbReference type="OrthoDB" id="9809741at2"/>
<proteinExistence type="inferred from homology"/>
<reference evidence="11 12" key="1">
    <citation type="submission" date="2018-12" db="EMBL/GenBank/DDBJ databases">
        <authorList>
            <person name="Grouzdev D.S."/>
            <person name="Krutkina M.S."/>
        </authorList>
    </citation>
    <scope>NUCLEOTIDE SEQUENCE [LARGE SCALE GENOMIC DNA]</scope>
    <source>
        <strain evidence="11 12">RmlP026</strain>
    </source>
</reference>
<dbReference type="RefSeq" id="WP_129224018.1">
    <property type="nucleotide sequence ID" value="NZ_QYBB01000003.1"/>
</dbReference>
<comment type="catalytic activity">
    <reaction evidence="9 10">
        <text>heme b + 2 H(+) = protoporphyrin IX + Fe(2+)</text>
        <dbReference type="Rhea" id="RHEA:22584"/>
        <dbReference type="ChEBI" id="CHEBI:15378"/>
        <dbReference type="ChEBI" id="CHEBI:29033"/>
        <dbReference type="ChEBI" id="CHEBI:57306"/>
        <dbReference type="ChEBI" id="CHEBI:60344"/>
        <dbReference type="EC" id="4.98.1.1"/>
    </reaction>
</comment>
<gene>
    <name evidence="9" type="primary">hemH</name>
    <name evidence="11" type="ORF">D3273_04755</name>
</gene>
<evidence type="ECO:0000256" key="1">
    <source>
        <dbReference type="ARBA" id="ARBA00007718"/>
    </source>
</evidence>
<dbReference type="GO" id="GO:0005737">
    <property type="term" value="C:cytoplasm"/>
    <property type="evidence" value="ECO:0007669"/>
    <property type="project" value="UniProtKB-SubCell"/>
</dbReference>
<feature type="binding site" evidence="9">
    <location>
        <position position="232"/>
    </location>
    <ligand>
        <name>Fe(2+)</name>
        <dbReference type="ChEBI" id="CHEBI:29033"/>
    </ligand>
</feature>
<keyword evidence="12" id="KW-1185">Reference proteome</keyword>
<comment type="caution">
    <text evidence="11">The sequence shown here is derived from an EMBL/GenBank/DDBJ whole genome shotgun (WGS) entry which is preliminary data.</text>
</comment>
<accession>A0A4Q2U9G8</accession>
<dbReference type="PANTHER" id="PTHR11108:SF1">
    <property type="entry name" value="FERROCHELATASE, MITOCHONDRIAL"/>
    <property type="match status" value="1"/>
</dbReference>
<comment type="pathway">
    <text evidence="9 10">Porphyrin-containing compound metabolism; protoheme biosynthesis; protoheme from protoporphyrin-IX: step 1/1.</text>
</comment>
<evidence type="ECO:0000256" key="3">
    <source>
        <dbReference type="ARBA" id="ARBA00022723"/>
    </source>
</evidence>
<evidence type="ECO:0000313" key="12">
    <source>
        <dbReference type="Proteomes" id="UP000290759"/>
    </source>
</evidence>
<dbReference type="PANTHER" id="PTHR11108">
    <property type="entry name" value="FERROCHELATASE"/>
    <property type="match status" value="1"/>
</dbReference>
<keyword evidence="2 9" id="KW-0963">Cytoplasm</keyword>
<dbReference type="EC" id="4.98.1.1" evidence="9 10"/>
<dbReference type="InterPro" id="IPR019772">
    <property type="entry name" value="Ferrochelatase_AS"/>
</dbReference>
<dbReference type="NCBIfam" id="TIGR00109">
    <property type="entry name" value="hemH"/>
    <property type="match status" value="1"/>
</dbReference>
<dbReference type="InterPro" id="IPR033644">
    <property type="entry name" value="Ferrochelatase_C"/>
</dbReference>
<comment type="similarity">
    <text evidence="1 9 10">Belongs to the ferrochelatase family.</text>
</comment>
<dbReference type="PROSITE" id="PS00534">
    <property type="entry name" value="FERROCHELATASE"/>
    <property type="match status" value="1"/>
</dbReference>
<evidence type="ECO:0000256" key="5">
    <source>
        <dbReference type="ARBA" id="ARBA00023133"/>
    </source>
</evidence>
<evidence type="ECO:0000313" key="11">
    <source>
        <dbReference type="EMBL" id="RYC33180.1"/>
    </source>
</evidence>
<keyword evidence="3 9" id="KW-0479">Metal-binding</keyword>
<keyword evidence="6 9" id="KW-0456">Lyase</keyword>
<dbReference type="GO" id="GO:0006783">
    <property type="term" value="P:heme biosynthetic process"/>
    <property type="evidence" value="ECO:0007669"/>
    <property type="project" value="UniProtKB-UniRule"/>
</dbReference>
<evidence type="ECO:0000256" key="2">
    <source>
        <dbReference type="ARBA" id="ARBA00022490"/>
    </source>
</evidence>
<keyword evidence="5 9" id="KW-0350">Heme biosynthesis</keyword>
<dbReference type="GO" id="GO:0046872">
    <property type="term" value="F:metal ion binding"/>
    <property type="evidence" value="ECO:0007669"/>
    <property type="project" value="UniProtKB-KW"/>
</dbReference>
<dbReference type="Gene3D" id="3.40.50.1400">
    <property type="match status" value="2"/>
</dbReference>
<evidence type="ECO:0000256" key="9">
    <source>
        <dbReference type="HAMAP-Rule" id="MF_00323"/>
    </source>
</evidence>
<protein>
    <recommendedName>
        <fullName evidence="9 10">Ferrochelatase</fullName>
        <ecNumber evidence="9 10">4.98.1.1</ecNumber>
    </recommendedName>
    <alternativeName>
        <fullName evidence="9">Heme synthase</fullName>
    </alternativeName>
    <alternativeName>
        <fullName evidence="9">Protoheme ferro-lyase</fullName>
    </alternativeName>
</protein>
<evidence type="ECO:0000256" key="6">
    <source>
        <dbReference type="ARBA" id="ARBA00023239"/>
    </source>
</evidence>
<evidence type="ECO:0000256" key="10">
    <source>
        <dbReference type="RuleBase" id="RU000607"/>
    </source>
</evidence>
<dbReference type="GO" id="GO:0004325">
    <property type="term" value="F:ferrochelatase activity"/>
    <property type="evidence" value="ECO:0007669"/>
    <property type="project" value="UniProtKB-UniRule"/>
</dbReference>
<keyword evidence="4 9" id="KW-0408">Iron</keyword>
<dbReference type="UniPathway" id="UPA00252">
    <property type="reaction ID" value="UER00325"/>
</dbReference>
<dbReference type="Pfam" id="PF00762">
    <property type="entry name" value="Ferrochelatase"/>
    <property type="match status" value="1"/>
</dbReference>
<keyword evidence="7 9" id="KW-0627">Porphyrin biosynthesis</keyword>
<feature type="binding site" evidence="9">
    <location>
        <position position="313"/>
    </location>
    <ligand>
        <name>Fe(2+)</name>
        <dbReference type="ChEBI" id="CHEBI:29033"/>
    </ligand>
</feature>
<sequence length="362" mass="40391">MNVQTRIDPLAKLYAATGPLPPGHPAVKPRRIGVLLTNLGTPDATDYWSMRRYLKEFLWDRRVIEVNRALWWVILNGIILTVRPGKKGKDYDTIWNRERDESPLKTITRSQTEKLQASVAAGLLGPEGVDVRVDWGMRYGNPSVKSALERLQAEGCDRILLVPLYPQYAAATSATACDKAFEALMQMRWQPALRVAPPYADDPDYIAAVADSIGEALSKLDFEPEVIIASFHGVPKEYLLKGDPYHCQCAKTARLIREKLGLSAEKFMLTFQSRFGSAEWLQPYTDETIKGLAAKGVKRLAVVTPGFSADCLETIEEIGGENAEYFHHGGGEKFARIECLNDSPGGIRVIESIVRRELMGWI</sequence>
<comment type="function">
    <text evidence="9 10">Catalyzes the ferrous insertion into protoporphyrin IX.</text>
</comment>
<organism evidence="11 12">
    <name type="scientific">Lichenibacterium minor</name>
    <dbReference type="NCBI Taxonomy" id="2316528"/>
    <lineage>
        <taxon>Bacteria</taxon>
        <taxon>Pseudomonadati</taxon>
        <taxon>Pseudomonadota</taxon>
        <taxon>Alphaproteobacteria</taxon>
        <taxon>Hyphomicrobiales</taxon>
        <taxon>Lichenihabitantaceae</taxon>
        <taxon>Lichenibacterium</taxon>
    </lineage>
</organism>
<dbReference type="Proteomes" id="UP000290759">
    <property type="component" value="Unassembled WGS sequence"/>
</dbReference>
<dbReference type="CDD" id="cd03411">
    <property type="entry name" value="Ferrochelatase_N"/>
    <property type="match status" value="1"/>
</dbReference>
<comment type="subcellular location">
    <subcellularLocation>
        <location evidence="9 10">Cytoplasm</location>
    </subcellularLocation>
</comment>
<evidence type="ECO:0000256" key="4">
    <source>
        <dbReference type="ARBA" id="ARBA00023004"/>
    </source>
</evidence>
<dbReference type="InterPro" id="IPR033659">
    <property type="entry name" value="Ferrochelatase_N"/>
</dbReference>
<comment type="catalytic activity">
    <reaction evidence="8">
        <text>Fe-coproporphyrin III + 2 H(+) = coproporphyrin III + Fe(2+)</text>
        <dbReference type="Rhea" id="RHEA:49572"/>
        <dbReference type="ChEBI" id="CHEBI:15378"/>
        <dbReference type="ChEBI" id="CHEBI:29033"/>
        <dbReference type="ChEBI" id="CHEBI:68438"/>
        <dbReference type="ChEBI" id="CHEBI:131725"/>
        <dbReference type="EC" id="4.99.1.9"/>
    </reaction>
    <physiologicalReaction direction="right-to-left" evidence="8">
        <dbReference type="Rhea" id="RHEA:49574"/>
    </physiologicalReaction>
</comment>
<dbReference type="CDD" id="cd00419">
    <property type="entry name" value="Ferrochelatase_C"/>
    <property type="match status" value="1"/>
</dbReference>
<dbReference type="InterPro" id="IPR001015">
    <property type="entry name" value="Ferrochelatase"/>
</dbReference>
<dbReference type="SUPFAM" id="SSF53800">
    <property type="entry name" value="Chelatase"/>
    <property type="match status" value="1"/>
</dbReference>
<reference evidence="11 12" key="2">
    <citation type="submission" date="2019-02" db="EMBL/GenBank/DDBJ databases">
        <title>'Lichenibacterium ramalinii' gen. nov. sp. nov., 'Lichenibacterium minor' gen. nov. sp. nov.</title>
        <authorList>
            <person name="Pankratov T."/>
        </authorList>
    </citation>
    <scope>NUCLEOTIDE SEQUENCE [LARGE SCALE GENOMIC DNA]</scope>
    <source>
        <strain evidence="11 12">RmlP026</strain>
    </source>
</reference>
<dbReference type="AlphaFoldDB" id="A0A4Q2U9G8"/>